<dbReference type="InterPro" id="IPR002306">
    <property type="entry name" value="Trp-tRNA-ligase"/>
</dbReference>
<protein>
    <recommendedName>
        <fullName evidence="2 10">Tryptophan--tRNA ligase</fullName>
        <ecNumber evidence="2 10">6.1.1.2</ecNumber>
    </recommendedName>
</protein>
<dbReference type="Gene3D" id="3.40.50.620">
    <property type="entry name" value="HUPs"/>
    <property type="match status" value="1"/>
</dbReference>
<dbReference type="PANTHER" id="PTHR43766:SF1">
    <property type="entry name" value="TRYPTOPHAN--TRNA LIGASE, MITOCHONDRIAL"/>
    <property type="match status" value="1"/>
</dbReference>
<dbReference type="InterPro" id="IPR014729">
    <property type="entry name" value="Rossmann-like_a/b/a_fold"/>
</dbReference>
<comment type="caution">
    <text evidence="12">The sequence shown here is derived from an EMBL/GenBank/DDBJ whole genome shotgun (WGS) entry which is preliminary data.</text>
</comment>
<name>A0A0R2PQQ1_9GAMM</name>
<dbReference type="PANTHER" id="PTHR43766">
    <property type="entry name" value="TRYPTOPHAN--TRNA LIGASE, MITOCHONDRIAL"/>
    <property type="match status" value="1"/>
</dbReference>
<dbReference type="GO" id="GO:0005524">
    <property type="term" value="F:ATP binding"/>
    <property type="evidence" value="ECO:0007669"/>
    <property type="project" value="UniProtKB-KW"/>
</dbReference>
<proteinExistence type="inferred from homology"/>
<evidence type="ECO:0000256" key="10">
    <source>
        <dbReference type="NCBIfam" id="TIGR00233"/>
    </source>
</evidence>
<dbReference type="EC" id="6.1.1.2" evidence="2 10"/>
<dbReference type="GO" id="GO:0005829">
    <property type="term" value="C:cytosol"/>
    <property type="evidence" value="ECO:0007669"/>
    <property type="project" value="TreeGrafter"/>
</dbReference>
<evidence type="ECO:0000256" key="11">
    <source>
        <dbReference type="RuleBase" id="RU363036"/>
    </source>
</evidence>
<keyword evidence="3" id="KW-0963">Cytoplasm</keyword>
<dbReference type="Proteomes" id="UP000050874">
    <property type="component" value="Unassembled WGS sequence"/>
</dbReference>
<dbReference type="FunFam" id="3.40.50.620:FF:000144">
    <property type="entry name" value="Tryptophan--tRNA ligase"/>
    <property type="match status" value="1"/>
</dbReference>
<dbReference type="CDD" id="cd00806">
    <property type="entry name" value="TrpRS_core"/>
    <property type="match status" value="1"/>
</dbReference>
<reference evidence="13" key="1">
    <citation type="submission" date="2015-10" db="EMBL/GenBank/DDBJ databases">
        <title>Metagenome-Assembled Genomes uncover a global brackish microbiome.</title>
        <authorList>
            <person name="Hugerth L.W."/>
            <person name="Larsson J."/>
            <person name="Alneberg J."/>
            <person name="Lindh M.V."/>
            <person name="Legrand C."/>
            <person name="Pinhassi J."/>
            <person name="Andersson A."/>
        </authorList>
    </citation>
    <scope>NUCLEOTIDE SEQUENCE [LARGE SCALE GENOMIC DNA]</scope>
</reference>
<evidence type="ECO:0000256" key="1">
    <source>
        <dbReference type="ARBA" id="ARBA00005594"/>
    </source>
</evidence>
<evidence type="ECO:0000256" key="7">
    <source>
        <dbReference type="ARBA" id="ARBA00022917"/>
    </source>
</evidence>
<comment type="catalytic activity">
    <reaction evidence="9">
        <text>tRNA(Trp) + L-tryptophan + ATP = L-tryptophyl-tRNA(Trp) + AMP + diphosphate + H(+)</text>
        <dbReference type="Rhea" id="RHEA:24080"/>
        <dbReference type="Rhea" id="RHEA-COMP:9671"/>
        <dbReference type="Rhea" id="RHEA-COMP:9705"/>
        <dbReference type="ChEBI" id="CHEBI:15378"/>
        <dbReference type="ChEBI" id="CHEBI:30616"/>
        <dbReference type="ChEBI" id="CHEBI:33019"/>
        <dbReference type="ChEBI" id="CHEBI:57912"/>
        <dbReference type="ChEBI" id="CHEBI:78442"/>
        <dbReference type="ChEBI" id="CHEBI:78535"/>
        <dbReference type="ChEBI" id="CHEBI:456215"/>
        <dbReference type="EC" id="6.1.1.2"/>
    </reaction>
</comment>
<evidence type="ECO:0000256" key="8">
    <source>
        <dbReference type="ARBA" id="ARBA00023146"/>
    </source>
</evidence>
<keyword evidence="8 11" id="KW-0030">Aminoacyl-tRNA synthetase</keyword>
<keyword evidence="6 11" id="KW-0067">ATP-binding</keyword>
<dbReference type="GO" id="GO:0006436">
    <property type="term" value="P:tryptophanyl-tRNA aminoacylation"/>
    <property type="evidence" value="ECO:0007669"/>
    <property type="project" value="UniProtKB-UniRule"/>
</dbReference>
<dbReference type="EMBL" id="LIAV01000138">
    <property type="protein sequence ID" value="KRO40308.1"/>
    <property type="molecule type" value="Genomic_DNA"/>
</dbReference>
<evidence type="ECO:0000256" key="6">
    <source>
        <dbReference type="ARBA" id="ARBA00022840"/>
    </source>
</evidence>
<dbReference type="AlphaFoldDB" id="A0A0R2PQQ1"/>
<sequence>MKKRILTGITTTGTPHIGNYLGAIKPALELSGPETESYFFLADYHALIKQTDPALIQSSVKDIALAWLASGLDTEHSNFYRQSDIPEVHELTWVLTCSAAKGLLNRAHAYKAVVADNISNDADEDKAINMGLFSYPVLMAADILIFNATHVPVGPDQAQHLEMARDIAGKFNHTYKNTFVLPEALIQNEVSVLGLDGRKMSKSYNNIIPFLCTEKALQKAISRIITNSLEPGQAKDTEDCNLFQLYSLFASKDQVASMQEAYVNGIGWGDAKKELFAVINKEIAPIREKYFELSKQPDLLNDLFADGAKKVRPQAQQLVSQVRELVGISKIV</sequence>
<evidence type="ECO:0000256" key="2">
    <source>
        <dbReference type="ARBA" id="ARBA00013161"/>
    </source>
</evidence>
<dbReference type="PRINTS" id="PR01039">
    <property type="entry name" value="TRNASYNTHTRP"/>
</dbReference>
<dbReference type="FunFam" id="1.10.240.10:FF:000005">
    <property type="entry name" value="Tryptophan--tRNA ligase"/>
    <property type="match status" value="1"/>
</dbReference>
<evidence type="ECO:0000313" key="12">
    <source>
        <dbReference type="EMBL" id="KRO40308.1"/>
    </source>
</evidence>
<evidence type="ECO:0000256" key="4">
    <source>
        <dbReference type="ARBA" id="ARBA00022598"/>
    </source>
</evidence>
<evidence type="ECO:0000256" key="5">
    <source>
        <dbReference type="ARBA" id="ARBA00022741"/>
    </source>
</evidence>
<dbReference type="Gene3D" id="1.10.240.10">
    <property type="entry name" value="Tyrosyl-Transfer RNA Synthetase"/>
    <property type="match status" value="1"/>
</dbReference>
<gene>
    <name evidence="12" type="ORF">ABR63_06550</name>
</gene>
<keyword evidence="4 11" id="KW-0436">Ligase</keyword>
<evidence type="ECO:0000256" key="9">
    <source>
        <dbReference type="ARBA" id="ARBA00049929"/>
    </source>
</evidence>
<dbReference type="GO" id="GO:0004830">
    <property type="term" value="F:tryptophan-tRNA ligase activity"/>
    <property type="evidence" value="ECO:0007669"/>
    <property type="project" value="UniProtKB-UniRule"/>
</dbReference>
<organism evidence="12 13">
    <name type="scientific">SAR86 cluster bacterium BACL1 MAG-120920-bin57</name>
    <dbReference type="NCBI Taxonomy" id="1655571"/>
    <lineage>
        <taxon>Bacteria</taxon>
        <taxon>Pseudomonadati</taxon>
        <taxon>Pseudomonadota</taxon>
        <taxon>Gammaproteobacteria</taxon>
        <taxon>SAR86 cluster</taxon>
    </lineage>
</organism>
<keyword evidence="5 11" id="KW-0547">Nucleotide-binding</keyword>
<dbReference type="InterPro" id="IPR002305">
    <property type="entry name" value="aa-tRNA-synth_Ic"/>
</dbReference>
<dbReference type="Pfam" id="PF00579">
    <property type="entry name" value="tRNA-synt_1b"/>
    <property type="match status" value="1"/>
</dbReference>
<comment type="similarity">
    <text evidence="1 11">Belongs to the class-I aminoacyl-tRNA synthetase family.</text>
</comment>
<dbReference type="InterPro" id="IPR050203">
    <property type="entry name" value="Trp-tRNA_synthetase"/>
</dbReference>
<accession>A0A0R2PQQ1</accession>
<keyword evidence="7 11" id="KW-0648">Protein biosynthesis</keyword>
<dbReference type="SUPFAM" id="SSF52374">
    <property type="entry name" value="Nucleotidylyl transferase"/>
    <property type="match status" value="1"/>
</dbReference>
<evidence type="ECO:0000256" key="3">
    <source>
        <dbReference type="ARBA" id="ARBA00022490"/>
    </source>
</evidence>
<evidence type="ECO:0000313" key="13">
    <source>
        <dbReference type="Proteomes" id="UP000050874"/>
    </source>
</evidence>
<dbReference type="NCBIfam" id="TIGR00233">
    <property type="entry name" value="trpS"/>
    <property type="match status" value="1"/>
</dbReference>